<dbReference type="OrthoDB" id="5486144at2"/>
<protein>
    <submittedName>
        <fullName evidence="1">Uncharacterized protein</fullName>
    </submittedName>
</protein>
<dbReference type="EMBL" id="SIHI01000001">
    <property type="protein sequence ID" value="TWT58328.1"/>
    <property type="molecule type" value="Genomic_DNA"/>
</dbReference>
<evidence type="ECO:0000313" key="2">
    <source>
        <dbReference type="Proteomes" id="UP000317243"/>
    </source>
</evidence>
<proteinExistence type="predicted"/>
<keyword evidence="2" id="KW-1185">Reference proteome</keyword>
<dbReference type="AlphaFoldDB" id="A0A5C5X6C6"/>
<sequence>MPRSEYEGVIERTAGMVQDQTVQRMAKKHGLHVLDVTWEDTARFDDSAVGPNISDMTIQVQHRVSGQSGYQLSCMPVIRYPNFSDISGDIPMDEFFVLVGNERGEDLTKVSLRELLGDLRNYLHEPKSWSGDCQSLLAEERDSHVLVSAQACFLPIPKNGIAEFNPVLFNYQSYEGDPAVLTILATREGTSVTVIDNERDGFEAGQTWGQRLFFNQNGERANLTGQRKSDFIAAFVLESSVDEVPKSQDNHEEGLNLVLLVQVPLKQKEPQHSAWEDDTCVMYSMAAPTGGSDVEEAVIGHGEVEGPFTEIDDLDIERDDRYPVRVTVQFYKATSNGVVSEQDMAEIAVQINKVYQQSDYIGSLVVDGQVGRPTEHAGSHSEPPDWWENFWQRHFANTGQTRDDVMEMLERLLGENWRTASQESAEQAIQESESE</sequence>
<name>A0A5C5X6C6_9PLAN</name>
<gene>
    <name evidence="1" type="ORF">KOR42_17020</name>
</gene>
<organism evidence="1 2">
    <name type="scientific">Thalassoglobus neptunius</name>
    <dbReference type="NCBI Taxonomy" id="1938619"/>
    <lineage>
        <taxon>Bacteria</taxon>
        <taxon>Pseudomonadati</taxon>
        <taxon>Planctomycetota</taxon>
        <taxon>Planctomycetia</taxon>
        <taxon>Planctomycetales</taxon>
        <taxon>Planctomycetaceae</taxon>
        <taxon>Thalassoglobus</taxon>
    </lineage>
</organism>
<dbReference type="Proteomes" id="UP000317243">
    <property type="component" value="Unassembled WGS sequence"/>
</dbReference>
<evidence type="ECO:0000313" key="1">
    <source>
        <dbReference type="EMBL" id="TWT58328.1"/>
    </source>
</evidence>
<comment type="caution">
    <text evidence="1">The sequence shown here is derived from an EMBL/GenBank/DDBJ whole genome shotgun (WGS) entry which is preliminary data.</text>
</comment>
<dbReference type="RefSeq" id="WP_146508635.1">
    <property type="nucleotide sequence ID" value="NZ_SIHI01000001.1"/>
</dbReference>
<accession>A0A5C5X6C6</accession>
<reference evidence="1 2" key="1">
    <citation type="submission" date="2019-02" db="EMBL/GenBank/DDBJ databases">
        <title>Deep-cultivation of Planctomycetes and their phenomic and genomic characterization uncovers novel biology.</title>
        <authorList>
            <person name="Wiegand S."/>
            <person name="Jogler M."/>
            <person name="Boedeker C."/>
            <person name="Pinto D."/>
            <person name="Vollmers J."/>
            <person name="Rivas-Marin E."/>
            <person name="Kohn T."/>
            <person name="Peeters S.H."/>
            <person name="Heuer A."/>
            <person name="Rast P."/>
            <person name="Oberbeckmann S."/>
            <person name="Bunk B."/>
            <person name="Jeske O."/>
            <person name="Meyerdierks A."/>
            <person name="Storesund J.E."/>
            <person name="Kallscheuer N."/>
            <person name="Luecker S."/>
            <person name="Lage O.M."/>
            <person name="Pohl T."/>
            <person name="Merkel B.J."/>
            <person name="Hornburger P."/>
            <person name="Mueller R.-W."/>
            <person name="Bruemmer F."/>
            <person name="Labrenz M."/>
            <person name="Spormann A.M."/>
            <person name="Op Den Camp H."/>
            <person name="Overmann J."/>
            <person name="Amann R."/>
            <person name="Jetten M.S.M."/>
            <person name="Mascher T."/>
            <person name="Medema M.H."/>
            <person name="Devos D.P."/>
            <person name="Kaster A.-K."/>
            <person name="Ovreas L."/>
            <person name="Rohde M."/>
            <person name="Galperin M.Y."/>
            <person name="Jogler C."/>
        </authorList>
    </citation>
    <scope>NUCLEOTIDE SEQUENCE [LARGE SCALE GENOMIC DNA]</scope>
    <source>
        <strain evidence="1 2">KOR42</strain>
    </source>
</reference>